<dbReference type="Proteomes" id="UP001056756">
    <property type="component" value="Chromosome"/>
</dbReference>
<evidence type="ECO:0000259" key="3">
    <source>
        <dbReference type="PROSITE" id="PS50977"/>
    </source>
</evidence>
<comment type="caution">
    <text evidence="2">Lacks conserved residue(s) required for the propagation of feature annotation.</text>
</comment>
<organism evidence="4 5">
    <name type="scientific">Candidatus Pristimantibacillus lignocellulolyticus</name>
    <dbReference type="NCBI Taxonomy" id="2994561"/>
    <lineage>
        <taxon>Bacteria</taxon>
        <taxon>Bacillati</taxon>
        <taxon>Bacillota</taxon>
        <taxon>Bacilli</taxon>
        <taxon>Bacillales</taxon>
        <taxon>Paenibacillaceae</taxon>
        <taxon>Candidatus Pristimantibacillus</taxon>
    </lineage>
</organism>
<proteinExistence type="predicted"/>
<dbReference type="Gene3D" id="1.10.10.60">
    <property type="entry name" value="Homeodomain-like"/>
    <property type="match status" value="1"/>
</dbReference>
<dbReference type="EMBL" id="CP097899">
    <property type="protein sequence ID" value="URN93958.1"/>
    <property type="molecule type" value="Genomic_DNA"/>
</dbReference>
<keyword evidence="1 2" id="KW-0238">DNA-binding</keyword>
<dbReference type="InterPro" id="IPR001647">
    <property type="entry name" value="HTH_TetR"/>
</dbReference>
<dbReference type="AlphaFoldDB" id="A0A9J6ZCQ0"/>
<dbReference type="InterPro" id="IPR009057">
    <property type="entry name" value="Homeodomain-like_sf"/>
</dbReference>
<evidence type="ECO:0000313" key="4">
    <source>
        <dbReference type="EMBL" id="URN93958.1"/>
    </source>
</evidence>
<dbReference type="SUPFAM" id="SSF48498">
    <property type="entry name" value="Tetracyclin repressor-like, C-terminal domain"/>
    <property type="match status" value="1"/>
</dbReference>
<evidence type="ECO:0000313" key="5">
    <source>
        <dbReference type="Proteomes" id="UP001056756"/>
    </source>
</evidence>
<sequence length="168" mass="19949">MIASKVGITKPSIYYHFKTKEDLISRTFEHIFRDHHFYTYFKMDLVTKENFIEVLYQGGLEMLPDDNQEHFAMLRVLSEFMILAEREELYRMRLMNIQQDFLNGFRDLLLKGVELGLVPSRNVDYKAHMLALVIDNISRCMMMNFTMDYEGVWKEVVNSVLIKDVSTE</sequence>
<reference evidence="4" key="1">
    <citation type="submission" date="2022-05" db="EMBL/GenBank/DDBJ databases">
        <title>Novel bacterial taxa in a minimal lignocellulolytic consortium and its capacity to transform plastics disclosed by genome-resolved metagenomics.</title>
        <authorList>
            <person name="Rodriguez C.A.D."/>
            <person name="Diaz-Garcia L."/>
            <person name="Herrera K."/>
            <person name="Tarazona N.A."/>
            <person name="Sproer C."/>
            <person name="Overmann J."/>
            <person name="Jimenez D.J."/>
        </authorList>
    </citation>
    <scope>NUCLEOTIDE SEQUENCE</scope>
    <source>
        <strain evidence="4">MAG5</strain>
    </source>
</reference>
<protein>
    <submittedName>
        <fullName evidence="4">TetR/AcrR family transcriptional regulator</fullName>
    </submittedName>
</protein>
<evidence type="ECO:0000256" key="1">
    <source>
        <dbReference type="ARBA" id="ARBA00023125"/>
    </source>
</evidence>
<dbReference type="GO" id="GO:0003677">
    <property type="term" value="F:DNA binding"/>
    <property type="evidence" value="ECO:0007669"/>
    <property type="project" value="UniProtKB-UniRule"/>
</dbReference>
<accession>A0A9J6ZCQ0</accession>
<evidence type="ECO:0000256" key="2">
    <source>
        <dbReference type="PROSITE-ProRule" id="PRU00335"/>
    </source>
</evidence>
<feature type="domain" description="HTH tetR-type" evidence="3">
    <location>
        <begin position="1"/>
        <end position="35"/>
    </location>
</feature>
<dbReference type="Pfam" id="PF00440">
    <property type="entry name" value="TetR_N"/>
    <property type="match status" value="1"/>
</dbReference>
<dbReference type="InterPro" id="IPR036271">
    <property type="entry name" value="Tet_transcr_reg_TetR-rel_C_sf"/>
</dbReference>
<dbReference type="Gene3D" id="1.10.357.10">
    <property type="entry name" value="Tetracycline Repressor, domain 2"/>
    <property type="match status" value="1"/>
</dbReference>
<gene>
    <name evidence="4" type="ORF">NAG76_19365</name>
</gene>
<dbReference type="PROSITE" id="PS50977">
    <property type="entry name" value="HTH_TETR_2"/>
    <property type="match status" value="1"/>
</dbReference>
<dbReference type="KEGG" id="plig:NAG76_19365"/>
<name>A0A9J6ZCQ0_9BACL</name>
<dbReference type="SUPFAM" id="SSF46689">
    <property type="entry name" value="Homeodomain-like"/>
    <property type="match status" value="1"/>
</dbReference>